<keyword evidence="1" id="KW-1133">Transmembrane helix</keyword>
<protein>
    <submittedName>
        <fullName evidence="2">Uncharacterized protein</fullName>
    </submittedName>
</protein>
<evidence type="ECO:0000313" key="2">
    <source>
        <dbReference type="EMBL" id="XDI37616.1"/>
    </source>
</evidence>
<feature type="transmembrane region" description="Helical" evidence="1">
    <location>
        <begin position="78"/>
        <end position="104"/>
    </location>
</feature>
<feature type="transmembrane region" description="Helical" evidence="1">
    <location>
        <begin position="49"/>
        <end position="66"/>
    </location>
</feature>
<dbReference type="RefSeq" id="WP_368504947.1">
    <property type="nucleotide sequence ID" value="NZ_CP162551.1"/>
</dbReference>
<name>A0AB39BUL9_9BACI</name>
<keyword evidence="1" id="KW-0812">Transmembrane</keyword>
<keyword evidence="1" id="KW-0472">Membrane</keyword>
<sequence length="124" mass="14620">MLVFLLFLIFMGVLIVQFGMSLFAALIGNRAVSFMEFMYTTNPETGYDRFMNGIFYVLYGVPHYFYKKFMINHSYGKARVLFFIWMLGFFILFCILSGTAAILAERYSYYLNHSLLSIRFIRLL</sequence>
<organism evidence="2">
    <name type="scientific">Alkalihalophilus sp. As8PL</name>
    <dbReference type="NCBI Taxonomy" id="3237103"/>
    <lineage>
        <taxon>Bacteria</taxon>
        <taxon>Bacillati</taxon>
        <taxon>Bacillota</taxon>
        <taxon>Bacilli</taxon>
        <taxon>Bacillales</taxon>
        <taxon>Bacillaceae</taxon>
        <taxon>Alkalihalophilus</taxon>
    </lineage>
</organism>
<proteinExistence type="predicted"/>
<evidence type="ECO:0000256" key="1">
    <source>
        <dbReference type="SAM" id="Phobius"/>
    </source>
</evidence>
<dbReference type="AlphaFoldDB" id="A0AB39BUL9"/>
<gene>
    <name evidence="2" type="ORF">AB3N04_04675</name>
</gene>
<accession>A0AB39BUL9</accession>
<reference evidence="2" key="1">
    <citation type="submission" date="2024-07" db="EMBL/GenBank/DDBJ databases">
        <title>Identification and characteristics of an arsenic-resistant bacterial isolate, which belongs to a novel species.</title>
        <authorList>
            <person name="Juszczyk A."/>
            <person name="Kowalczyk A."/>
            <person name="Was K."/>
            <person name="Kosowicz W."/>
            <person name="Budzyn A."/>
            <person name="Latowski D."/>
        </authorList>
    </citation>
    <scope>NUCLEOTIDE SEQUENCE</scope>
    <source>
        <strain evidence="2">As8PL</strain>
    </source>
</reference>
<dbReference type="EMBL" id="CP162551">
    <property type="protein sequence ID" value="XDI37616.1"/>
    <property type="molecule type" value="Genomic_DNA"/>
</dbReference>